<dbReference type="AlphaFoldDB" id="A0A9Q3WI34"/>
<protein>
    <submittedName>
        <fullName evidence="1">Uncharacterized protein</fullName>
    </submittedName>
</protein>
<evidence type="ECO:0000313" key="1">
    <source>
        <dbReference type="EMBL" id="MCE8536305.1"/>
    </source>
</evidence>
<proteinExistence type="predicted"/>
<dbReference type="Proteomes" id="UP000813672">
    <property type="component" value="Unassembled WGS sequence"/>
</dbReference>
<name>A0A9Q3WI34_9RHOB</name>
<gene>
    <name evidence="1" type="ORF">KBY27_02430</name>
</gene>
<evidence type="ECO:0000313" key="2">
    <source>
        <dbReference type="Proteomes" id="UP000813672"/>
    </source>
</evidence>
<sequence length="156" mass="17194">MAFSPSEECVAALLGGLHWDDEKPLSRLGKILESNRKLQDRLDGALVVDNSGPEVRVALEPDKNALEVVARKNAIGHLWLATGVAMPPVTVVTCPLDNLPTVAREILFGQTSSWTVVQPGAYRFNILETEDFDDRKFIVRTVIHEEIGTEVTFNSP</sequence>
<organism evidence="1 2">
    <name type="scientific">Ruegeria pomeroyi</name>
    <dbReference type="NCBI Taxonomy" id="89184"/>
    <lineage>
        <taxon>Bacteria</taxon>
        <taxon>Pseudomonadati</taxon>
        <taxon>Pseudomonadota</taxon>
        <taxon>Alphaproteobacteria</taxon>
        <taxon>Rhodobacterales</taxon>
        <taxon>Roseobacteraceae</taxon>
        <taxon>Ruegeria</taxon>
    </lineage>
</organism>
<dbReference type="EMBL" id="JAGQAF010000001">
    <property type="protein sequence ID" value="MCE8536305.1"/>
    <property type="molecule type" value="Genomic_DNA"/>
</dbReference>
<comment type="caution">
    <text evidence="1">The sequence shown here is derived from an EMBL/GenBank/DDBJ whole genome shotgun (WGS) entry which is preliminary data.</text>
</comment>
<dbReference type="RefSeq" id="WP_234218273.1">
    <property type="nucleotide sequence ID" value="NZ_JAGQAF010000001.1"/>
</dbReference>
<reference evidence="1" key="1">
    <citation type="journal article" date="2021" name="Environ. Microbiol.">
        <title>Cryptic niche differentiation of novel sediment ecotypes of Rugeria pomeroyi correlates with nitrate respiration.</title>
        <authorList>
            <person name="Lin X."/>
            <person name="McNichol J."/>
            <person name="Chu X."/>
            <person name="Qian Y."/>
            <person name="Luo H."/>
        </authorList>
    </citation>
    <scope>NUCLEOTIDE SEQUENCE</scope>
    <source>
        <strain evidence="1">SZCCDBB064</strain>
    </source>
</reference>
<accession>A0A9Q3WI34</accession>